<sequence length="75" mass="8306">MFRSCCQKVRVCKHPRLEAVSHSQAFSQMFAATGSSHASFGQPGLRIGAEDAEKSLGCIKSLEELTARFCWQLLM</sequence>
<protein>
    <submittedName>
        <fullName evidence="1">Uncharacterized protein</fullName>
    </submittedName>
</protein>
<evidence type="ECO:0000313" key="1">
    <source>
        <dbReference type="EMBL" id="GAB1299421.1"/>
    </source>
</evidence>
<name>A0ABQ0FJI7_APOSI</name>
<accession>A0ABQ0FJI7</accession>
<proteinExistence type="predicted"/>
<organism evidence="1 2">
    <name type="scientific">Apodemus speciosus</name>
    <name type="common">Large Japanese field mouse</name>
    <dbReference type="NCBI Taxonomy" id="105296"/>
    <lineage>
        <taxon>Eukaryota</taxon>
        <taxon>Metazoa</taxon>
        <taxon>Chordata</taxon>
        <taxon>Craniata</taxon>
        <taxon>Vertebrata</taxon>
        <taxon>Euteleostomi</taxon>
        <taxon>Mammalia</taxon>
        <taxon>Eutheria</taxon>
        <taxon>Euarchontoglires</taxon>
        <taxon>Glires</taxon>
        <taxon>Rodentia</taxon>
        <taxon>Myomorpha</taxon>
        <taxon>Muroidea</taxon>
        <taxon>Muridae</taxon>
        <taxon>Murinae</taxon>
        <taxon>Apodemus</taxon>
    </lineage>
</organism>
<keyword evidence="2" id="KW-1185">Reference proteome</keyword>
<comment type="caution">
    <text evidence="1">The sequence shown here is derived from an EMBL/GenBank/DDBJ whole genome shotgun (WGS) entry which is preliminary data.</text>
</comment>
<reference evidence="1 2" key="1">
    <citation type="submission" date="2024-08" db="EMBL/GenBank/DDBJ databases">
        <title>The draft genome of Apodemus speciosus.</title>
        <authorList>
            <person name="Nabeshima K."/>
            <person name="Suzuki S."/>
            <person name="Onuma M."/>
        </authorList>
    </citation>
    <scope>NUCLEOTIDE SEQUENCE [LARGE SCALE GENOMIC DNA]</scope>
    <source>
        <strain evidence="1">IB14-021</strain>
    </source>
</reference>
<dbReference type="Proteomes" id="UP001623349">
    <property type="component" value="Unassembled WGS sequence"/>
</dbReference>
<gene>
    <name evidence="1" type="ORF">APTSU1_001465700</name>
</gene>
<evidence type="ECO:0000313" key="2">
    <source>
        <dbReference type="Proteomes" id="UP001623349"/>
    </source>
</evidence>
<dbReference type="EMBL" id="BAAFST010000015">
    <property type="protein sequence ID" value="GAB1299421.1"/>
    <property type="molecule type" value="Genomic_DNA"/>
</dbReference>